<gene>
    <name evidence="3" type="ORF">HINF_LOCUS24618</name>
    <name evidence="1" type="ORF">HINF_LOCUS42896</name>
    <name evidence="2" type="ORF">HINF_LOCUS43829</name>
    <name evidence="4" type="ORF">HINF_LOCUS64908</name>
</gene>
<sequence length="548" mass="64490">MEDIPISQSRLLEERVQAMRKYYCDMALNPQERMTIEDVLLGKALEQNNLRFPNSIRQILLEAAKSFEKMLNRHGLSIYSYSLWKSYISCVKALSDSIDEATIIFAKELLRKVCMYVPLKNSDFFQIYQRLYQQQLTSQEIFIQYVLQFEQQLQALDFNSFIKLEQSSFVAVENVPSRYQATRLQYLLELFLELKPLPVTQLYCCVKLLSCNFQPYTDLISELLNKNVANVFEKQPIAIKSVDKNALSVAFLQRGNDPKLQLAMSEVLYMLGRRDLQQIVNYQIFTSNRDQDTLLYLLYTALNQSNQTQINFYVDYIVQNELSVDFLRRILNVHQMNDFSLSPILLDTMLDFGCSQIILDLNYFYQGQNEKVNTHLKQVQLIQQSILKYFHNSLCNFQPEFDLDAALLNGKQKTNLVDFLQIKFENSEYELVNDQIQPLELFDVQFLSQYFFYQNESFGVKKVLKQSITDQIVDMTNKMMEFWTETVQTAEKNENLATLDYPPTTPKAISKFLQETNFITTSEQYERNSWRMPIKIYEVIQKVLEWGE</sequence>
<protein>
    <submittedName>
        <fullName evidence="2">Uncharacterized protein</fullName>
    </submittedName>
</protein>
<dbReference type="EMBL" id="CAXDID020000420">
    <property type="protein sequence ID" value="CAL6089595.1"/>
    <property type="molecule type" value="Genomic_DNA"/>
</dbReference>
<evidence type="ECO:0000313" key="5">
    <source>
        <dbReference type="Proteomes" id="UP001642409"/>
    </source>
</evidence>
<evidence type="ECO:0000313" key="3">
    <source>
        <dbReference type="EMBL" id="CAL6015165.1"/>
    </source>
</evidence>
<name>A0AA86UHQ1_9EUKA</name>
<dbReference type="EMBL" id="CATOUU010000871">
    <property type="protein sequence ID" value="CAI9956184.1"/>
    <property type="molecule type" value="Genomic_DNA"/>
</dbReference>
<evidence type="ECO:0000313" key="4">
    <source>
        <dbReference type="EMBL" id="CAL6089595.1"/>
    </source>
</evidence>
<dbReference type="EMBL" id="CATOUU010000861">
    <property type="protein sequence ID" value="CAI9955251.1"/>
    <property type="molecule type" value="Genomic_DNA"/>
</dbReference>
<keyword evidence="5" id="KW-1185">Reference proteome</keyword>
<dbReference type="Proteomes" id="UP001642409">
    <property type="component" value="Unassembled WGS sequence"/>
</dbReference>
<dbReference type="AlphaFoldDB" id="A0AA86UHQ1"/>
<accession>A0AA86UHQ1</accession>
<comment type="caution">
    <text evidence="2">The sequence shown here is derived from an EMBL/GenBank/DDBJ whole genome shotgun (WGS) entry which is preliminary data.</text>
</comment>
<organism evidence="2">
    <name type="scientific">Hexamita inflata</name>
    <dbReference type="NCBI Taxonomy" id="28002"/>
    <lineage>
        <taxon>Eukaryota</taxon>
        <taxon>Metamonada</taxon>
        <taxon>Diplomonadida</taxon>
        <taxon>Hexamitidae</taxon>
        <taxon>Hexamitinae</taxon>
        <taxon>Hexamita</taxon>
    </lineage>
</organism>
<dbReference type="EMBL" id="CAXDID020000072">
    <property type="protein sequence ID" value="CAL6015165.1"/>
    <property type="molecule type" value="Genomic_DNA"/>
</dbReference>
<proteinExistence type="predicted"/>
<evidence type="ECO:0000313" key="1">
    <source>
        <dbReference type="EMBL" id="CAI9955251.1"/>
    </source>
</evidence>
<reference evidence="3 5" key="2">
    <citation type="submission" date="2024-07" db="EMBL/GenBank/DDBJ databases">
        <authorList>
            <person name="Akdeniz Z."/>
        </authorList>
    </citation>
    <scope>NUCLEOTIDE SEQUENCE [LARGE SCALE GENOMIC DNA]</scope>
</reference>
<reference evidence="2" key="1">
    <citation type="submission" date="2023-06" db="EMBL/GenBank/DDBJ databases">
        <authorList>
            <person name="Kurt Z."/>
        </authorList>
    </citation>
    <scope>NUCLEOTIDE SEQUENCE</scope>
</reference>
<evidence type="ECO:0000313" key="2">
    <source>
        <dbReference type="EMBL" id="CAI9956184.1"/>
    </source>
</evidence>